<proteinExistence type="predicted"/>
<feature type="region of interest" description="Disordered" evidence="1">
    <location>
        <begin position="275"/>
        <end position="364"/>
    </location>
</feature>
<evidence type="ECO:0000313" key="2">
    <source>
        <dbReference type="EMBL" id="MBB6565935.1"/>
    </source>
</evidence>
<comment type="caution">
    <text evidence="3">The sequence shown here is derived from an EMBL/GenBank/DDBJ whole genome shotgun (WGS) entry which is preliminary data.</text>
</comment>
<name>A0A7Y4L871_9ACTN</name>
<reference evidence="2 5" key="2">
    <citation type="submission" date="2020-08" db="EMBL/GenBank/DDBJ databases">
        <title>Sequencing the genomes of 1000 actinobacteria strains.</title>
        <authorList>
            <person name="Klenk H.-P."/>
        </authorList>
    </citation>
    <scope>NUCLEOTIDE SEQUENCE [LARGE SCALE GENOMIC DNA]</scope>
    <source>
        <strain evidence="2 5">DSM 15626</strain>
    </source>
</reference>
<evidence type="ECO:0000313" key="3">
    <source>
        <dbReference type="EMBL" id="NOL44941.1"/>
    </source>
</evidence>
<gene>
    <name evidence="2" type="ORF">HNR71_001572</name>
    <name evidence="3" type="ORF">HPO96_32285</name>
</gene>
<accession>A0A7Y4L871</accession>
<feature type="compositionally biased region" description="Low complexity" evidence="1">
    <location>
        <begin position="298"/>
        <end position="313"/>
    </location>
</feature>
<organism evidence="3 4">
    <name type="scientific">Kribbella sandramycini</name>
    <dbReference type="NCBI Taxonomy" id="60450"/>
    <lineage>
        <taxon>Bacteria</taxon>
        <taxon>Bacillati</taxon>
        <taxon>Actinomycetota</taxon>
        <taxon>Actinomycetes</taxon>
        <taxon>Propionibacteriales</taxon>
        <taxon>Kribbellaceae</taxon>
        <taxon>Kribbella</taxon>
    </lineage>
</organism>
<evidence type="ECO:0000313" key="5">
    <source>
        <dbReference type="Proteomes" id="UP000553957"/>
    </source>
</evidence>
<sequence>MPKATTYRQLLAEQAPAAVRISGAHHSVWNGRTELTDPAKPVDGEAEWHGTVRYNDQRILEPTREMFRNSRVHMQDAATLRSYRKAIKTMLHENVHMLAGEGSDPRRNQAEYNTPHGKAAEEGFTELYAIQKTDDYIDELGLEDIAPGIKAAGKHEIYAEYVQGADAFAQTIGSRSGLGSEEVVRRIATVGAAQKFEAAAAAIYDTSDLPGLVPDDQRSAAVQQIAEAMKKDYAQIDQAQNIKDPDLRRKAARAAGGAAARAGYDEIRNIRRQWSMPAPEARVERGANAEQTRSNDSPTNAPATLEATTAATPHSLPPGLATAVHASRSGAEPLTSATRLDEADMGSRRGGTQTAPERGPEVQR</sequence>
<dbReference type="Proteomes" id="UP000534306">
    <property type="component" value="Unassembled WGS sequence"/>
</dbReference>
<dbReference type="EMBL" id="JACHKF010000001">
    <property type="protein sequence ID" value="MBB6565935.1"/>
    <property type="molecule type" value="Genomic_DNA"/>
</dbReference>
<dbReference type="AlphaFoldDB" id="A0A7Y4L871"/>
<evidence type="ECO:0000313" key="4">
    <source>
        <dbReference type="Proteomes" id="UP000534306"/>
    </source>
</evidence>
<keyword evidence="4" id="KW-1185">Reference proteome</keyword>
<protein>
    <submittedName>
        <fullName evidence="3">Uncharacterized protein</fullName>
    </submittedName>
</protein>
<dbReference type="RefSeq" id="WP_171678199.1">
    <property type="nucleotide sequence ID" value="NZ_BAAAGT010000001.1"/>
</dbReference>
<evidence type="ECO:0000256" key="1">
    <source>
        <dbReference type="SAM" id="MobiDB-lite"/>
    </source>
</evidence>
<reference evidence="3 4" key="1">
    <citation type="submission" date="2020-05" db="EMBL/GenBank/DDBJ databases">
        <title>Genome sequence of Kribbella sandramycini ATCC 39419.</title>
        <authorList>
            <person name="Maclea K.S."/>
            <person name="Fair J.L."/>
        </authorList>
    </citation>
    <scope>NUCLEOTIDE SEQUENCE [LARGE SCALE GENOMIC DNA]</scope>
    <source>
        <strain evidence="3 4">ATCC 39419</strain>
    </source>
</reference>
<dbReference type="EMBL" id="JABJRC010000010">
    <property type="protein sequence ID" value="NOL44941.1"/>
    <property type="molecule type" value="Genomic_DNA"/>
</dbReference>
<dbReference type="Proteomes" id="UP000553957">
    <property type="component" value="Unassembled WGS sequence"/>
</dbReference>